<dbReference type="AlphaFoldDB" id="A0A074LWF0"/>
<reference evidence="3 4" key="1">
    <citation type="journal article" date="2013" name="Int. J. Syst. Evol. Microbiol.">
        <title>Tumebacillus flagellatus sp. nov., an alpha-amylase/pullulanase-producing bacterium isolated from cassava wastewater.</title>
        <authorList>
            <person name="Wang Q."/>
            <person name="Xie N."/>
            <person name="Qin Y."/>
            <person name="Shen N."/>
            <person name="Zhu J."/>
            <person name="Mi H."/>
            <person name="Huang R."/>
        </authorList>
    </citation>
    <scope>NUCLEOTIDE SEQUENCE [LARGE SCALE GENOMIC DNA]</scope>
    <source>
        <strain evidence="3 4">GST4</strain>
    </source>
</reference>
<evidence type="ECO:0000259" key="2">
    <source>
        <dbReference type="Pfam" id="PF00535"/>
    </source>
</evidence>
<dbReference type="SUPFAM" id="SSF53448">
    <property type="entry name" value="Nucleotide-diphospho-sugar transferases"/>
    <property type="match status" value="1"/>
</dbReference>
<name>A0A074LWF0_9BACL</name>
<dbReference type="EMBL" id="JMIR01000001">
    <property type="protein sequence ID" value="KEO85189.1"/>
    <property type="molecule type" value="Genomic_DNA"/>
</dbReference>
<dbReference type="STRING" id="1157490.EL26_01120"/>
<dbReference type="InterPro" id="IPR001173">
    <property type="entry name" value="Glyco_trans_2-like"/>
</dbReference>
<organism evidence="3 4">
    <name type="scientific">Tumebacillus flagellatus</name>
    <dbReference type="NCBI Taxonomy" id="1157490"/>
    <lineage>
        <taxon>Bacteria</taxon>
        <taxon>Bacillati</taxon>
        <taxon>Bacillota</taxon>
        <taxon>Bacilli</taxon>
        <taxon>Bacillales</taxon>
        <taxon>Alicyclobacillaceae</taxon>
        <taxon>Tumebacillus</taxon>
    </lineage>
</organism>
<keyword evidence="4" id="KW-1185">Reference proteome</keyword>
<feature type="transmembrane region" description="Helical" evidence="1">
    <location>
        <begin position="287"/>
        <end position="307"/>
    </location>
</feature>
<dbReference type="eggNOG" id="COG1215">
    <property type="taxonomic scope" value="Bacteria"/>
</dbReference>
<dbReference type="OrthoDB" id="9800276at2"/>
<feature type="transmembrane region" description="Helical" evidence="1">
    <location>
        <begin position="357"/>
        <end position="375"/>
    </location>
</feature>
<dbReference type="PANTHER" id="PTHR43646">
    <property type="entry name" value="GLYCOSYLTRANSFERASE"/>
    <property type="match status" value="1"/>
</dbReference>
<proteinExistence type="predicted"/>
<sequence>MILLYGIGLLLVWQWGFVLWNLRHWRLPDHAPAAQRLEFETASAHILPLVSVLVPARNEATRISACLNSLRAQTYPNFEILVVDDRSTDETAKIVQDLAKADSRVTLLHGRELPAGWFGKAHACQQAADAAAGNWLLFVDADTTHEPNMILDLVATASRRGADLLTGFPRVKNNTRTGWLATTLMAFVVAMHLPVRFVERSRDPKFVAAIGTLLLFRRSAYEAIGGHRQSGQHLVEDMEMARQIKRNGGTVCLLNLSRTTTVEMYDSASDVWNGYGKNLYAGLGRNPWLLGFVLSYYLALFVVPWVLGGTGFSLWVLGLSGLSSPAYWGLSLLLGGAGIGLKALVDVTFGVPLRWSAAMPVSALLLTGIGLYSWFGSWSGRGYTWKGRTYQ</sequence>
<dbReference type="RefSeq" id="WP_038083447.1">
    <property type="nucleotide sequence ID" value="NZ_JMIR01000001.1"/>
</dbReference>
<accession>A0A074LWF0</accession>
<evidence type="ECO:0000256" key="1">
    <source>
        <dbReference type="SAM" id="Phobius"/>
    </source>
</evidence>
<feature type="domain" description="Glycosyltransferase 2-like" evidence="2">
    <location>
        <begin position="51"/>
        <end position="224"/>
    </location>
</feature>
<dbReference type="Pfam" id="PF00535">
    <property type="entry name" value="Glycos_transf_2"/>
    <property type="match status" value="1"/>
</dbReference>
<protein>
    <recommendedName>
        <fullName evidence="2">Glycosyltransferase 2-like domain-containing protein</fullName>
    </recommendedName>
</protein>
<keyword evidence="1" id="KW-0812">Transmembrane</keyword>
<evidence type="ECO:0000313" key="3">
    <source>
        <dbReference type="EMBL" id="KEO85189.1"/>
    </source>
</evidence>
<keyword evidence="1" id="KW-0472">Membrane</keyword>
<dbReference type="Proteomes" id="UP000027931">
    <property type="component" value="Unassembled WGS sequence"/>
</dbReference>
<keyword evidence="1" id="KW-1133">Transmembrane helix</keyword>
<comment type="caution">
    <text evidence="3">The sequence shown here is derived from an EMBL/GenBank/DDBJ whole genome shotgun (WGS) entry which is preliminary data.</text>
</comment>
<dbReference type="PANTHER" id="PTHR43646:SF3">
    <property type="entry name" value="SLR1566 PROTEIN"/>
    <property type="match status" value="1"/>
</dbReference>
<dbReference type="Gene3D" id="3.90.550.10">
    <property type="entry name" value="Spore Coat Polysaccharide Biosynthesis Protein SpsA, Chain A"/>
    <property type="match status" value="1"/>
</dbReference>
<gene>
    <name evidence="3" type="ORF">EL26_01120</name>
</gene>
<evidence type="ECO:0000313" key="4">
    <source>
        <dbReference type="Proteomes" id="UP000027931"/>
    </source>
</evidence>
<dbReference type="InterPro" id="IPR029044">
    <property type="entry name" value="Nucleotide-diphossugar_trans"/>
</dbReference>